<reference evidence="2 3" key="1">
    <citation type="submission" date="2024-02" db="EMBL/GenBank/DDBJ databases">
        <title>De novo assembly and annotation of 12 fungi associated with fruit tree decline syndrome in Ontario, Canada.</title>
        <authorList>
            <person name="Sulman M."/>
            <person name="Ellouze W."/>
            <person name="Ilyukhin E."/>
        </authorList>
    </citation>
    <scope>NUCLEOTIDE SEQUENCE [LARGE SCALE GENOMIC DNA]</scope>
    <source>
        <strain evidence="2 3">FDS-637</strain>
    </source>
</reference>
<name>A0ABR3CCV8_9PEZI</name>
<dbReference type="RefSeq" id="XP_066631506.1">
    <property type="nucleotide sequence ID" value="XM_066777411.1"/>
</dbReference>
<evidence type="ECO:0000313" key="2">
    <source>
        <dbReference type="EMBL" id="KAL0258477.1"/>
    </source>
</evidence>
<evidence type="ECO:0000313" key="3">
    <source>
        <dbReference type="Proteomes" id="UP001430584"/>
    </source>
</evidence>
<organism evidence="2 3">
    <name type="scientific">Diplodia seriata</name>
    <dbReference type="NCBI Taxonomy" id="420778"/>
    <lineage>
        <taxon>Eukaryota</taxon>
        <taxon>Fungi</taxon>
        <taxon>Dikarya</taxon>
        <taxon>Ascomycota</taxon>
        <taxon>Pezizomycotina</taxon>
        <taxon>Dothideomycetes</taxon>
        <taxon>Dothideomycetes incertae sedis</taxon>
        <taxon>Botryosphaeriales</taxon>
        <taxon>Botryosphaeriaceae</taxon>
        <taxon>Diplodia</taxon>
    </lineage>
</organism>
<comment type="caution">
    <text evidence="2">The sequence shown here is derived from an EMBL/GenBank/DDBJ whole genome shotgun (WGS) entry which is preliminary data.</text>
</comment>
<proteinExistence type="predicted"/>
<sequence length="931" mass="103807">MPDSQGSSSSGPGGFFEPVPGDEYRLRLVRPSTPTDDMPPDPERYFRRPRRGSNGDPDREWTPPNPYDQYITEENVARLRAFQGMTPDQQRRVIHLHLQRQHTPAEAIDAVVTETRLNLLSLPIPMREQHTANLRLELAQTHDTIYRQWHVLECVLANLPAQYHEARHRVGLVVVAEPLSPKNMMDARRLAGDTIRLGVVNRLLDEMVRNAFIHRRQEDELRSLRLYDRHQGPRDPPALAEDDLPLMALQKVMAKETLADELTDRIEFNLKTLKSVIQTFAMLVFVRNSENAAVRAIYYERQLDETQNWDLPAILSGLVELVGGVKNLEAVDVSNPLQIMCMALYGTCLGIEERIEFTQLEQMLHIHEIPSELIEEALDTMFDAVNSVYMTNQTYSGKIYWALRDDLQSLRFSHPQVFDLIVGLSASTASTGSTDAFRRVLTTQNWSMLPAGTSAMALSYLMTCEASDPLRSLQGDLTALRICLTHQRTQFTHLSALPTALRSTACFTANLGAHRSALLTARANASASLPHLLRHLEDSIDLCPHALARTEMLSLFASSHSTGVPPDLTRIHNLAALANAPGIAASAAACLRTDHLLASCAARVAHLERRDHAERIARYPPRAVAEALADRRDDEEGIWDTFRPMGLPQTAPVDRVLGSWCFGDALRAVDSADGELLNDAAYALCMAALRGPTGDAVARLVGDEGNCAWAAADALLVARVVLRAWYLAEEMAPRTAADRGRLLARHCWQVGLYNAWVVWYEDMGDLLEPALPWFRVQGRALVALPRDEDDDDEEEEVDAVSVMEALGDPGRRWKVIPAMVEAGFSDVFDEPDGAVWRMDEVVAMLNRLDRLRKATEKFLLCPDWLDPNVLPEDLCGVGDGAPDSTVEAYDELHELVEFRGCVLDGGVLDVRDDGTIYDDGSSDEDMMDAEE</sequence>
<dbReference type="EMBL" id="JAJVCZ030000006">
    <property type="protein sequence ID" value="KAL0258477.1"/>
    <property type="molecule type" value="Genomic_DNA"/>
</dbReference>
<feature type="compositionally biased region" description="Low complexity" evidence="1">
    <location>
        <begin position="1"/>
        <end position="21"/>
    </location>
</feature>
<feature type="region of interest" description="Disordered" evidence="1">
    <location>
        <begin position="1"/>
        <end position="67"/>
    </location>
</feature>
<evidence type="ECO:0000256" key="1">
    <source>
        <dbReference type="SAM" id="MobiDB-lite"/>
    </source>
</evidence>
<dbReference type="Proteomes" id="UP001430584">
    <property type="component" value="Unassembled WGS sequence"/>
</dbReference>
<accession>A0ABR3CCV8</accession>
<dbReference type="GeneID" id="92010055"/>
<protein>
    <submittedName>
        <fullName evidence="2">Uncharacterized protein</fullName>
    </submittedName>
</protein>
<gene>
    <name evidence="2" type="ORF">SLS55_005970</name>
</gene>
<keyword evidence="3" id="KW-1185">Reference proteome</keyword>